<name>K1S9M4_9ZZZZ</name>
<proteinExistence type="predicted"/>
<dbReference type="AlphaFoldDB" id="K1S9M4"/>
<reference evidence="2" key="1">
    <citation type="journal article" date="2013" name="Environ. Microbiol.">
        <title>Microbiota from the distal guts of lean and obese adolescents exhibit partial functional redundancy besides clear differences in community structure.</title>
        <authorList>
            <person name="Ferrer M."/>
            <person name="Ruiz A."/>
            <person name="Lanza F."/>
            <person name="Haange S.B."/>
            <person name="Oberbach A."/>
            <person name="Till H."/>
            <person name="Bargiela R."/>
            <person name="Campoy C."/>
            <person name="Segura M.T."/>
            <person name="Richter M."/>
            <person name="von Bergen M."/>
            <person name="Seifert J."/>
            <person name="Suarez A."/>
        </authorList>
    </citation>
    <scope>NUCLEOTIDE SEQUENCE</scope>
</reference>
<accession>K1S9M4</accession>
<protein>
    <recommendedName>
        <fullName evidence="1">RRXRR domain-containing protein</fullName>
    </recommendedName>
</protein>
<evidence type="ECO:0000259" key="1">
    <source>
        <dbReference type="Pfam" id="PF14239"/>
    </source>
</evidence>
<feature type="non-terminal residue" evidence="2">
    <location>
        <position position="150"/>
    </location>
</feature>
<evidence type="ECO:0000313" key="2">
    <source>
        <dbReference type="EMBL" id="EKC57402.1"/>
    </source>
</evidence>
<organism evidence="2">
    <name type="scientific">human gut metagenome</name>
    <dbReference type="NCBI Taxonomy" id="408170"/>
    <lineage>
        <taxon>unclassified sequences</taxon>
        <taxon>metagenomes</taxon>
        <taxon>organismal metagenomes</taxon>
    </lineage>
</organism>
<dbReference type="Pfam" id="PF14239">
    <property type="entry name" value="RRXRR"/>
    <property type="match status" value="1"/>
</dbReference>
<dbReference type="EMBL" id="AJWZ01007262">
    <property type="protein sequence ID" value="EKC57402.1"/>
    <property type="molecule type" value="Genomic_DNA"/>
</dbReference>
<feature type="domain" description="RRXRR" evidence="1">
    <location>
        <begin position="61"/>
        <end position="139"/>
    </location>
</feature>
<dbReference type="InterPro" id="IPR025938">
    <property type="entry name" value="RRXRR_dom"/>
</dbReference>
<sequence length="150" mass="17482">MGGNSELVILTYLIKTLYNIGDGNHPQMWRNLVCCTIYLVHCSIQKEDVNHFIRKEATIMVAVLSSIGTKLMPTSNYRARKLLKKERAKIYKYRPFTIQLLDREEGDTQPIEYKCDTGYQHIGISICSQKHEYVNLQVDMLKDETERHND</sequence>
<gene>
    <name evidence="2" type="ORF">OBE_10548</name>
</gene>
<comment type="caution">
    <text evidence="2">The sequence shown here is derived from an EMBL/GenBank/DDBJ whole genome shotgun (WGS) entry which is preliminary data.</text>
</comment>